<dbReference type="Gene3D" id="1.20.1260.10">
    <property type="match status" value="1"/>
</dbReference>
<accession>A0A7W8XD37</accession>
<dbReference type="RefSeq" id="WP_018327499.1">
    <property type="nucleotide sequence ID" value="NZ_JACHBK010000021.1"/>
</dbReference>
<evidence type="ECO:0000313" key="1">
    <source>
        <dbReference type="EMBL" id="MBB5539553.1"/>
    </source>
</evidence>
<dbReference type="AlphaFoldDB" id="A0A7W8XD37"/>
<sequence length="281" mass="31289">MSAMNSEPWKFASLGALLAIARATEQEAIDGYVALSKRMTLLGRLDLAQVFDSLVLEETGHLHQVQEWRESAGQLQATVEVDSPENLYDDEGAGLIAPELLSAYRAFSMAVRNEERAFMFWTYVSANAQSYEISQAAERMAREELGHVAKLRRERRKAFHMEKAKTQDSGETDLSSLEATLSRQLDRMASDIASGTLADDLRRHGEEARARSDSIAQNPFDIGSSRRIKTPTPADKALPLSELLLDYYLDIGDHTTSEPDADRARGFAAQLIPCLRTVRIL</sequence>
<protein>
    <submittedName>
        <fullName evidence="1">Rubrerythrin</fullName>
    </submittedName>
</protein>
<proteinExistence type="predicted"/>
<dbReference type="InterPro" id="IPR012347">
    <property type="entry name" value="Ferritin-like"/>
</dbReference>
<dbReference type="InterPro" id="IPR009078">
    <property type="entry name" value="Ferritin-like_SF"/>
</dbReference>
<dbReference type="EMBL" id="JACHBK010000021">
    <property type="protein sequence ID" value="MBB5539553.1"/>
    <property type="molecule type" value="Genomic_DNA"/>
</dbReference>
<keyword evidence="2" id="KW-1185">Reference proteome</keyword>
<evidence type="ECO:0000313" key="2">
    <source>
        <dbReference type="Proteomes" id="UP000585507"/>
    </source>
</evidence>
<dbReference type="CDD" id="cd01045">
    <property type="entry name" value="Ferritin_like_AB"/>
    <property type="match status" value="1"/>
</dbReference>
<dbReference type="Proteomes" id="UP000585507">
    <property type="component" value="Unassembled WGS sequence"/>
</dbReference>
<organism evidence="1 2">
    <name type="scientific">Rhizobium giardinii</name>
    <dbReference type="NCBI Taxonomy" id="56731"/>
    <lineage>
        <taxon>Bacteria</taxon>
        <taxon>Pseudomonadati</taxon>
        <taxon>Pseudomonadota</taxon>
        <taxon>Alphaproteobacteria</taxon>
        <taxon>Hyphomicrobiales</taxon>
        <taxon>Rhizobiaceae</taxon>
        <taxon>Rhizobium/Agrobacterium group</taxon>
        <taxon>Rhizobium</taxon>
    </lineage>
</organism>
<name>A0A7W8XD37_9HYPH</name>
<gene>
    <name evidence="1" type="ORF">GGD55_006303</name>
</gene>
<reference evidence="1 2" key="1">
    <citation type="submission" date="2020-08" db="EMBL/GenBank/DDBJ databases">
        <title>Genomic Encyclopedia of Type Strains, Phase IV (KMG-V): Genome sequencing to study the core and pangenomes of soil and plant-associated prokaryotes.</title>
        <authorList>
            <person name="Whitman W."/>
        </authorList>
    </citation>
    <scope>NUCLEOTIDE SEQUENCE [LARGE SCALE GENOMIC DNA]</scope>
    <source>
        <strain evidence="1 2">SEMIA 4084</strain>
    </source>
</reference>
<dbReference type="SUPFAM" id="SSF47240">
    <property type="entry name" value="Ferritin-like"/>
    <property type="match status" value="1"/>
</dbReference>
<comment type="caution">
    <text evidence="1">The sequence shown here is derived from an EMBL/GenBank/DDBJ whole genome shotgun (WGS) entry which is preliminary data.</text>
</comment>